<sequence>MTYLFLTKMQRKQHPTLLTLKKNKYKKKQYQTKCSLKHFKLTWYCLKLTSKKRGKIFPGWCQSRLSWTRRPDPVLKAANRLHRKQVKHSLILGLGSRILEQSGQCVAHDEACSDTFLHQNSTAVKILPEQGNLSLSKSSDLCPHM</sequence>
<gene>
    <name evidence="1" type="ORF">GOODEAATRI_002368</name>
</gene>
<name>A0ABV0MPX3_9TELE</name>
<evidence type="ECO:0000313" key="2">
    <source>
        <dbReference type="Proteomes" id="UP001476798"/>
    </source>
</evidence>
<dbReference type="Proteomes" id="UP001476798">
    <property type="component" value="Unassembled WGS sequence"/>
</dbReference>
<reference evidence="1 2" key="1">
    <citation type="submission" date="2021-06" db="EMBL/GenBank/DDBJ databases">
        <authorList>
            <person name="Palmer J.M."/>
        </authorList>
    </citation>
    <scope>NUCLEOTIDE SEQUENCE [LARGE SCALE GENOMIC DNA]</scope>
    <source>
        <strain evidence="1 2">GA_2019</strain>
        <tissue evidence="1">Muscle</tissue>
    </source>
</reference>
<dbReference type="EMBL" id="JAHRIO010010080">
    <property type="protein sequence ID" value="MEQ2160724.1"/>
    <property type="molecule type" value="Genomic_DNA"/>
</dbReference>
<proteinExistence type="predicted"/>
<keyword evidence="2" id="KW-1185">Reference proteome</keyword>
<accession>A0ABV0MPX3</accession>
<protein>
    <submittedName>
        <fullName evidence="1">Uncharacterized protein</fullName>
    </submittedName>
</protein>
<organism evidence="1 2">
    <name type="scientific">Goodea atripinnis</name>
    <dbReference type="NCBI Taxonomy" id="208336"/>
    <lineage>
        <taxon>Eukaryota</taxon>
        <taxon>Metazoa</taxon>
        <taxon>Chordata</taxon>
        <taxon>Craniata</taxon>
        <taxon>Vertebrata</taxon>
        <taxon>Euteleostomi</taxon>
        <taxon>Actinopterygii</taxon>
        <taxon>Neopterygii</taxon>
        <taxon>Teleostei</taxon>
        <taxon>Neoteleostei</taxon>
        <taxon>Acanthomorphata</taxon>
        <taxon>Ovalentaria</taxon>
        <taxon>Atherinomorphae</taxon>
        <taxon>Cyprinodontiformes</taxon>
        <taxon>Goodeidae</taxon>
        <taxon>Goodea</taxon>
    </lineage>
</organism>
<evidence type="ECO:0000313" key="1">
    <source>
        <dbReference type="EMBL" id="MEQ2160724.1"/>
    </source>
</evidence>
<comment type="caution">
    <text evidence="1">The sequence shown here is derived from an EMBL/GenBank/DDBJ whole genome shotgun (WGS) entry which is preliminary data.</text>
</comment>